<dbReference type="SUPFAM" id="SSF51556">
    <property type="entry name" value="Metallo-dependent hydrolases"/>
    <property type="match status" value="1"/>
</dbReference>
<name>A0A9W9ZSS5_9CNID</name>
<dbReference type="PANTHER" id="PTHR10819:SF3">
    <property type="entry name" value="PHOSPHOTRIESTERASE-RELATED PROTEIN"/>
    <property type="match status" value="1"/>
</dbReference>
<feature type="binding site" evidence="3">
    <location>
        <position position="202"/>
    </location>
    <ligand>
        <name>a divalent metal cation</name>
        <dbReference type="ChEBI" id="CHEBI:60240"/>
        <label>2</label>
    </ligand>
</feature>
<feature type="binding site" evidence="3">
    <location>
        <position position="24"/>
    </location>
    <ligand>
        <name>a divalent metal cation</name>
        <dbReference type="ChEBI" id="CHEBI:60240"/>
        <label>1</label>
    </ligand>
</feature>
<dbReference type="Gene3D" id="3.20.20.140">
    <property type="entry name" value="Metal-dependent hydrolases"/>
    <property type="match status" value="1"/>
</dbReference>
<comment type="caution">
    <text evidence="4">Lacks conserved residue(s) required for the propagation of feature annotation.</text>
</comment>
<evidence type="ECO:0000256" key="1">
    <source>
        <dbReference type="ARBA" id="ARBA00022723"/>
    </source>
</evidence>
<feature type="binding site" evidence="3">
    <location>
        <position position="170"/>
    </location>
    <ligand>
        <name>a divalent metal cation</name>
        <dbReference type="ChEBI" id="CHEBI:60240"/>
        <label>1</label>
    </ligand>
</feature>
<accession>A0A9W9ZSS5</accession>
<dbReference type="InterPro" id="IPR032466">
    <property type="entry name" value="Metal_Hydrolase"/>
</dbReference>
<dbReference type="EMBL" id="MU825874">
    <property type="protein sequence ID" value="KAJ7387062.1"/>
    <property type="molecule type" value="Genomic_DNA"/>
</dbReference>
<proteinExistence type="inferred from homology"/>
<dbReference type="PROSITE" id="PS01322">
    <property type="entry name" value="PHOSPHOTRIESTERASE_1"/>
    <property type="match status" value="1"/>
</dbReference>
<keyword evidence="6" id="KW-1185">Reference proteome</keyword>
<dbReference type="InterPro" id="IPR001559">
    <property type="entry name" value="Phosphotriesterase"/>
</dbReference>
<dbReference type="GO" id="GO:0008270">
    <property type="term" value="F:zinc ion binding"/>
    <property type="evidence" value="ECO:0007669"/>
    <property type="project" value="InterPro"/>
</dbReference>
<comment type="caution">
    <text evidence="5">The sequence shown here is derived from an EMBL/GenBank/DDBJ whole genome shotgun (WGS) entry which is preliminary data.</text>
</comment>
<evidence type="ECO:0000256" key="3">
    <source>
        <dbReference type="PIRSR" id="PIRSR601559-52"/>
    </source>
</evidence>
<evidence type="ECO:0008006" key="7">
    <source>
        <dbReference type="Google" id="ProtNLM"/>
    </source>
</evidence>
<evidence type="ECO:0000313" key="5">
    <source>
        <dbReference type="EMBL" id="KAJ7387062.1"/>
    </source>
</evidence>
<protein>
    <recommendedName>
        <fullName evidence="7">Parathion hydrolase-related protein</fullName>
    </recommendedName>
</protein>
<dbReference type="PROSITE" id="PS51347">
    <property type="entry name" value="PHOSPHOTRIESTERASE_2"/>
    <property type="match status" value="1"/>
</dbReference>
<reference evidence="5" key="1">
    <citation type="submission" date="2023-01" db="EMBL/GenBank/DDBJ databases">
        <title>Genome assembly of the deep-sea coral Lophelia pertusa.</title>
        <authorList>
            <person name="Herrera S."/>
            <person name="Cordes E."/>
        </authorList>
    </citation>
    <scope>NUCLEOTIDE SEQUENCE</scope>
    <source>
        <strain evidence="5">USNM1676648</strain>
        <tissue evidence="5">Polyp</tissue>
    </source>
</reference>
<comment type="similarity">
    <text evidence="4">Belongs to the metallo-dependent hydrolases superfamily. Phosphotriesterase family.</text>
</comment>
<comment type="cofactor">
    <cofactor evidence="3">
        <name>a divalent metal cation</name>
        <dbReference type="ChEBI" id="CHEBI:60240"/>
    </cofactor>
    <text evidence="3">Binds 2 divalent metal cations per subunit.</text>
</comment>
<keyword evidence="1 3" id="KW-0479">Metal-binding</keyword>
<dbReference type="PANTHER" id="PTHR10819">
    <property type="entry name" value="PHOSPHOTRIESTERASE-RELATED"/>
    <property type="match status" value="1"/>
</dbReference>
<evidence type="ECO:0000256" key="4">
    <source>
        <dbReference type="PROSITE-ProRule" id="PRU00679"/>
    </source>
</evidence>
<dbReference type="GO" id="GO:0016788">
    <property type="term" value="F:hydrolase activity, acting on ester bonds"/>
    <property type="evidence" value="ECO:0007669"/>
    <property type="project" value="InterPro"/>
</dbReference>
<dbReference type="OrthoDB" id="9998343at2759"/>
<keyword evidence="2" id="KW-0378">Hydrolase</keyword>
<dbReference type="InterPro" id="IPR017947">
    <property type="entry name" value="AryldialkylPase_Zn-BS"/>
</dbReference>
<feature type="binding site" evidence="3">
    <location>
        <position position="231"/>
    </location>
    <ligand>
        <name>a divalent metal cation</name>
        <dbReference type="ChEBI" id="CHEBI:60240"/>
        <label>2</label>
    </ligand>
</feature>
<feature type="binding site" evidence="3">
    <location>
        <position position="170"/>
    </location>
    <ligand>
        <name>a divalent metal cation</name>
        <dbReference type="ChEBI" id="CHEBI:60240"/>
        <label>2</label>
    </ligand>
</feature>
<dbReference type="Proteomes" id="UP001163046">
    <property type="component" value="Unassembled WGS sequence"/>
</dbReference>
<organism evidence="5 6">
    <name type="scientific">Desmophyllum pertusum</name>
    <dbReference type="NCBI Taxonomy" id="174260"/>
    <lineage>
        <taxon>Eukaryota</taxon>
        <taxon>Metazoa</taxon>
        <taxon>Cnidaria</taxon>
        <taxon>Anthozoa</taxon>
        <taxon>Hexacorallia</taxon>
        <taxon>Scleractinia</taxon>
        <taxon>Caryophylliina</taxon>
        <taxon>Caryophylliidae</taxon>
        <taxon>Desmophyllum</taxon>
    </lineage>
</organism>
<dbReference type="Pfam" id="PF02126">
    <property type="entry name" value="PTE"/>
    <property type="match status" value="1"/>
</dbReference>
<dbReference type="CDD" id="cd00530">
    <property type="entry name" value="PTE"/>
    <property type="match status" value="1"/>
</dbReference>
<sequence length="350" mass="38568">MASGQIQTVLGPIAPSTLGRTLTHEHIKMDYKNCLQPSWRKSDAERMTNSEFNLANLGWIHQNPYSHRYNMALGDEPFEDIVGELNLFKQEGGQSVVEVTTIGISRDVEYLAKAASATGLNIIAGTGYYLDHTLSAAVKASSVEELSKTMVKELTEGVGDTSIKCGVIGEIGCSWPLEPAEKRSLLAAAAAQSQTGAPLIIHPGRNETSPMEIVRILQEAGADINKTVISHLDRTVFDRAKLLELAATGVYLEYDLFGIEVSYYQSNHSVDMMSDAQRIQNIKFLASEGYADKVVIAHDIHTRHRLVKYGGHGYAHIQVNAVPKMLMRGISQEVIDKIQISNPRTWLTFK</sequence>
<feature type="binding site" evidence="3">
    <location>
        <position position="299"/>
    </location>
    <ligand>
        <name>a divalent metal cation</name>
        <dbReference type="ChEBI" id="CHEBI:60240"/>
        <label>1</label>
    </ligand>
</feature>
<evidence type="ECO:0000313" key="6">
    <source>
        <dbReference type="Proteomes" id="UP001163046"/>
    </source>
</evidence>
<dbReference type="AlphaFoldDB" id="A0A9W9ZSS5"/>
<gene>
    <name evidence="5" type="ORF">OS493_004026</name>
</gene>
<evidence type="ECO:0000256" key="2">
    <source>
        <dbReference type="ARBA" id="ARBA00022801"/>
    </source>
</evidence>
<feature type="binding site" evidence="3">
    <location>
        <position position="26"/>
    </location>
    <ligand>
        <name>a divalent metal cation</name>
        <dbReference type="ChEBI" id="CHEBI:60240"/>
        <label>1</label>
    </ligand>
</feature>